<keyword evidence="3" id="KW-1185">Reference proteome</keyword>
<dbReference type="Proteomes" id="UP001519460">
    <property type="component" value="Unassembled WGS sequence"/>
</dbReference>
<reference evidence="2 3" key="1">
    <citation type="journal article" date="2023" name="Sci. Data">
        <title>Genome assembly of the Korean intertidal mud-creeper Batillaria attramentaria.</title>
        <authorList>
            <person name="Patra A.K."/>
            <person name="Ho P.T."/>
            <person name="Jun S."/>
            <person name="Lee S.J."/>
            <person name="Kim Y."/>
            <person name="Won Y.J."/>
        </authorList>
    </citation>
    <scope>NUCLEOTIDE SEQUENCE [LARGE SCALE GENOMIC DNA]</scope>
    <source>
        <strain evidence="2">Wonlab-2016</strain>
    </source>
</reference>
<evidence type="ECO:0000313" key="3">
    <source>
        <dbReference type="Proteomes" id="UP001519460"/>
    </source>
</evidence>
<gene>
    <name evidence="2" type="ORF">BaRGS_00014505</name>
</gene>
<organism evidence="2 3">
    <name type="scientific">Batillaria attramentaria</name>
    <dbReference type="NCBI Taxonomy" id="370345"/>
    <lineage>
        <taxon>Eukaryota</taxon>
        <taxon>Metazoa</taxon>
        <taxon>Spiralia</taxon>
        <taxon>Lophotrochozoa</taxon>
        <taxon>Mollusca</taxon>
        <taxon>Gastropoda</taxon>
        <taxon>Caenogastropoda</taxon>
        <taxon>Sorbeoconcha</taxon>
        <taxon>Cerithioidea</taxon>
        <taxon>Batillariidae</taxon>
        <taxon>Batillaria</taxon>
    </lineage>
</organism>
<sequence>MRKRADTCDSRTHLKAKSNEEERTIRSAVRVYRRNWHKDLKNMKSHYPADYWRRVKGRSHVEYPMVVLYYRTLNMGSAFELATQRFREPLSALKQQPK</sequence>
<comment type="caution">
    <text evidence="2">The sequence shown here is derived from an EMBL/GenBank/DDBJ whole genome shotgun (WGS) entry which is preliminary data.</text>
</comment>
<dbReference type="EMBL" id="JACVVK020000085">
    <property type="protein sequence ID" value="KAK7494223.1"/>
    <property type="molecule type" value="Genomic_DNA"/>
</dbReference>
<evidence type="ECO:0000256" key="1">
    <source>
        <dbReference type="SAM" id="MobiDB-lite"/>
    </source>
</evidence>
<name>A0ABD0L4U2_9CAEN</name>
<proteinExistence type="predicted"/>
<accession>A0ABD0L4U2</accession>
<dbReference type="AlphaFoldDB" id="A0ABD0L4U2"/>
<evidence type="ECO:0000313" key="2">
    <source>
        <dbReference type="EMBL" id="KAK7494223.1"/>
    </source>
</evidence>
<feature type="region of interest" description="Disordered" evidence="1">
    <location>
        <begin position="1"/>
        <end position="21"/>
    </location>
</feature>
<protein>
    <submittedName>
        <fullName evidence="2">Uncharacterized protein</fullName>
    </submittedName>
</protein>